<accession>A0A845QFR0</accession>
<dbReference type="Proteomes" id="UP000446866">
    <property type="component" value="Unassembled WGS sequence"/>
</dbReference>
<sequence>MENHVIELENKSRLMVSAVTAVDAFDEETILADLADEGLVISGKNLHIEVLDLEEGKLVATGEIEALTYTKKKAKTKLFDRFRK</sequence>
<dbReference type="Gene3D" id="2.60.40.2000">
    <property type="match status" value="1"/>
</dbReference>
<proteinExistence type="predicted"/>
<evidence type="ECO:0000313" key="2">
    <source>
        <dbReference type="Proteomes" id="UP000446866"/>
    </source>
</evidence>
<dbReference type="EMBL" id="QXWK01000004">
    <property type="protein sequence ID" value="NBH60690.1"/>
    <property type="molecule type" value="Genomic_DNA"/>
</dbReference>
<organism evidence="1 2">
    <name type="scientific">Anaerotruncus colihominis</name>
    <dbReference type="NCBI Taxonomy" id="169435"/>
    <lineage>
        <taxon>Bacteria</taxon>
        <taxon>Bacillati</taxon>
        <taxon>Bacillota</taxon>
        <taxon>Clostridia</taxon>
        <taxon>Eubacteriales</taxon>
        <taxon>Oscillospiraceae</taxon>
        <taxon>Anaerotruncus</taxon>
    </lineage>
</organism>
<dbReference type="Pfam" id="PF07873">
    <property type="entry name" value="YabP"/>
    <property type="match status" value="1"/>
</dbReference>
<dbReference type="RefSeq" id="WP_160200988.1">
    <property type="nucleotide sequence ID" value="NZ_QXWK01000004.1"/>
</dbReference>
<dbReference type="InterPro" id="IPR038705">
    <property type="entry name" value="YabP_sf"/>
</dbReference>
<reference evidence="1 2" key="1">
    <citation type="submission" date="2018-08" db="EMBL/GenBank/DDBJ databases">
        <title>Murine metabolic-syndrome-specific gut microbial biobank.</title>
        <authorList>
            <person name="Liu C."/>
        </authorList>
    </citation>
    <scope>NUCLEOTIDE SEQUENCE [LARGE SCALE GENOMIC DNA]</scope>
    <source>
        <strain evidence="1 2">28</strain>
    </source>
</reference>
<protein>
    <submittedName>
        <fullName evidence="1">Sporulation protein YabP</fullName>
    </submittedName>
</protein>
<dbReference type="AlphaFoldDB" id="A0A845QFR0"/>
<comment type="caution">
    <text evidence="1">The sequence shown here is derived from an EMBL/GenBank/DDBJ whole genome shotgun (WGS) entry which is preliminary data.</text>
</comment>
<dbReference type="InterPro" id="IPR022476">
    <property type="entry name" value="Spore_YabP/YqfC"/>
</dbReference>
<evidence type="ECO:0000313" key="1">
    <source>
        <dbReference type="EMBL" id="NBH60690.1"/>
    </source>
</evidence>
<name>A0A845QFR0_9FIRM</name>
<keyword evidence="2" id="KW-1185">Reference proteome</keyword>
<gene>
    <name evidence="1" type="ORF">D0435_03250</name>
</gene>